<dbReference type="GO" id="GO:0046872">
    <property type="term" value="F:metal ion binding"/>
    <property type="evidence" value="ECO:0007669"/>
    <property type="project" value="UniProtKB-KW"/>
</dbReference>
<evidence type="ECO:0000256" key="4">
    <source>
        <dbReference type="ARBA" id="ARBA00022723"/>
    </source>
</evidence>
<dbReference type="PANTHER" id="PTHR43112:SF30">
    <property type="entry name" value="FERREDOXIN-3, CHLOROPLASTIC"/>
    <property type="match status" value="1"/>
</dbReference>
<feature type="domain" description="2Fe-2S ferredoxin-type" evidence="9">
    <location>
        <begin position="2"/>
        <end position="43"/>
    </location>
</feature>
<evidence type="ECO:0000313" key="10">
    <source>
        <dbReference type="EMBL" id="AGB85048.1"/>
    </source>
</evidence>
<dbReference type="InterPro" id="IPR012675">
    <property type="entry name" value="Beta-grasp_dom_sf"/>
</dbReference>
<keyword evidence="4 8" id="KW-0479">Metal-binding</keyword>
<dbReference type="PANTHER" id="PTHR43112">
    <property type="entry name" value="FERREDOXIN"/>
    <property type="match status" value="1"/>
</dbReference>
<reference evidence="10" key="1">
    <citation type="submission" date="2012-09" db="EMBL/GenBank/DDBJ databases">
        <title>Characterization and regulation of ammonium transporter (CpAMT1) in oleaginous alga Chlorella protothecoides.</title>
        <authorList>
            <person name="Yan D."/>
            <person name="Dai J.B."/>
            <person name="Wu Q.Y."/>
        </authorList>
    </citation>
    <scope>NUCLEOTIDE SEQUENCE</scope>
    <source>
        <strain evidence="10">0710</strain>
    </source>
</reference>
<dbReference type="GO" id="GO:0051537">
    <property type="term" value="F:2 iron, 2 sulfur cluster binding"/>
    <property type="evidence" value="ECO:0007669"/>
    <property type="project" value="UniProtKB-KW"/>
</dbReference>
<dbReference type="GO" id="GO:0022900">
    <property type="term" value="P:electron transport chain"/>
    <property type="evidence" value="ECO:0007669"/>
    <property type="project" value="InterPro"/>
</dbReference>
<evidence type="ECO:0000256" key="3">
    <source>
        <dbReference type="ARBA" id="ARBA00022714"/>
    </source>
</evidence>
<comment type="function">
    <text evidence="8">Ferredoxins are iron-sulfur proteins that transfer electrons in a wide variety of metabolic reactions.</text>
</comment>
<dbReference type="NCBIfam" id="TIGR02008">
    <property type="entry name" value="fdx_plant"/>
    <property type="match status" value="1"/>
</dbReference>
<evidence type="ECO:0000259" key="9">
    <source>
        <dbReference type="Pfam" id="PF00111"/>
    </source>
</evidence>
<feature type="non-terminal residue" evidence="10">
    <location>
        <position position="118"/>
    </location>
</feature>
<dbReference type="GO" id="GO:0009055">
    <property type="term" value="F:electron transfer activity"/>
    <property type="evidence" value="ECO:0007669"/>
    <property type="project" value="InterPro"/>
</dbReference>
<keyword evidence="6 8" id="KW-0408">Iron</keyword>
<evidence type="ECO:0000256" key="5">
    <source>
        <dbReference type="ARBA" id="ARBA00022982"/>
    </source>
</evidence>
<evidence type="ECO:0000256" key="1">
    <source>
        <dbReference type="ARBA" id="ARBA00007874"/>
    </source>
</evidence>
<comment type="similarity">
    <text evidence="1 8">Belongs to the 2Fe2S plant-type ferredoxin family.</text>
</comment>
<sequence>TTGTCSTCVGKVITGEVDQSDQSFLDDTQMEKGYALLCVAYPTTDCVIQTHKEEDLYKPGSRPVLTEEATNYALHTGPRRMHPGNVPLASYKTIPWKNSEYCTPPLMPRQVSQTPPGC</sequence>
<dbReference type="InterPro" id="IPR010241">
    <property type="entry name" value="Fd_pln"/>
</dbReference>
<keyword evidence="2 8" id="KW-0813">Transport</keyword>
<evidence type="ECO:0000256" key="8">
    <source>
        <dbReference type="RuleBase" id="RU364001"/>
    </source>
</evidence>
<evidence type="ECO:0000256" key="2">
    <source>
        <dbReference type="ARBA" id="ARBA00022448"/>
    </source>
</evidence>
<dbReference type="AlphaFoldDB" id="L7QK49"/>
<dbReference type="GO" id="GO:0009507">
    <property type="term" value="C:chloroplast"/>
    <property type="evidence" value="ECO:0007669"/>
    <property type="project" value="UniProtKB-SubCell"/>
</dbReference>
<keyword evidence="8" id="KW-0150">Chloroplast</keyword>
<dbReference type="Pfam" id="PF00111">
    <property type="entry name" value="Fer2"/>
    <property type="match status" value="1"/>
</dbReference>
<keyword evidence="3 8" id="KW-0001">2Fe-2S</keyword>
<protein>
    <recommendedName>
        <fullName evidence="8">Ferredoxin</fullName>
    </recommendedName>
</protein>
<keyword evidence="8" id="KW-0934">Plastid</keyword>
<feature type="non-terminal residue" evidence="10">
    <location>
        <position position="1"/>
    </location>
</feature>
<dbReference type="InterPro" id="IPR036010">
    <property type="entry name" value="2Fe-2S_ferredoxin-like_sf"/>
</dbReference>
<keyword evidence="7 8" id="KW-0411">Iron-sulfur</keyword>
<comment type="cofactor">
    <cofactor evidence="8">
        <name>[2Fe-2S] cluster</name>
        <dbReference type="ChEBI" id="CHEBI:190135"/>
    </cofactor>
    <text evidence="8">Binds 1 [2Fe-2S] cluster.</text>
</comment>
<organism evidence="10">
    <name type="scientific">Auxenochlorella protothecoides</name>
    <name type="common">Green microalga</name>
    <name type="synonym">Chlorella protothecoides</name>
    <dbReference type="NCBI Taxonomy" id="3075"/>
    <lineage>
        <taxon>Eukaryota</taxon>
        <taxon>Viridiplantae</taxon>
        <taxon>Chlorophyta</taxon>
        <taxon>core chlorophytes</taxon>
        <taxon>Trebouxiophyceae</taxon>
        <taxon>Chlorellales</taxon>
        <taxon>Chlorellaceae</taxon>
        <taxon>Auxenochlorella</taxon>
    </lineage>
</organism>
<proteinExistence type="evidence at transcript level"/>
<dbReference type="CDD" id="cd00207">
    <property type="entry name" value="fer2"/>
    <property type="match status" value="1"/>
</dbReference>
<dbReference type="EMBL" id="JX857674">
    <property type="protein sequence ID" value="AGB85048.1"/>
    <property type="molecule type" value="mRNA"/>
</dbReference>
<evidence type="ECO:0000256" key="7">
    <source>
        <dbReference type="ARBA" id="ARBA00023014"/>
    </source>
</evidence>
<dbReference type="Gene3D" id="3.10.20.30">
    <property type="match status" value="1"/>
</dbReference>
<keyword evidence="5 8" id="KW-0249">Electron transport</keyword>
<dbReference type="InterPro" id="IPR001041">
    <property type="entry name" value="2Fe-2S_ferredoxin-type"/>
</dbReference>
<accession>L7QK49</accession>
<name>L7QK49_AUXPR</name>
<evidence type="ECO:0000256" key="6">
    <source>
        <dbReference type="ARBA" id="ARBA00023004"/>
    </source>
</evidence>
<comment type="subcellular location">
    <subcellularLocation>
        <location evidence="8">Plastid</location>
        <location evidence="8">Chloroplast</location>
    </subcellularLocation>
</comment>
<dbReference type="SUPFAM" id="SSF54292">
    <property type="entry name" value="2Fe-2S ferredoxin-like"/>
    <property type="match status" value="1"/>
</dbReference>